<keyword evidence="9" id="KW-1185">Reference proteome</keyword>
<organism evidence="8 9">
    <name type="scientific">Absidia repens</name>
    <dbReference type="NCBI Taxonomy" id="90262"/>
    <lineage>
        <taxon>Eukaryota</taxon>
        <taxon>Fungi</taxon>
        <taxon>Fungi incertae sedis</taxon>
        <taxon>Mucoromycota</taxon>
        <taxon>Mucoromycotina</taxon>
        <taxon>Mucoromycetes</taxon>
        <taxon>Mucorales</taxon>
        <taxon>Cunninghamellaceae</taxon>
        <taxon>Absidia</taxon>
    </lineage>
</organism>
<dbReference type="PANTHER" id="PTHR10015:SF427">
    <property type="entry name" value="HEAT SHOCK FACTOR PROTEIN"/>
    <property type="match status" value="1"/>
</dbReference>
<evidence type="ECO:0000256" key="2">
    <source>
        <dbReference type="ARBA" id="ARBA00006403"/>
    </source>
</evidence>
<dbReference type="AlphaFoldDB" id="A0A1X2I552"/>
<proteinExistence type="inferred from homology"/>
<dbReference type="Proteomes" id="UP000193560">
    <property type="component" value="Unassembled WGS sequence"/>
</dbReference>
<dbReference type="Gene3D" id="1.10.10.10">
    <property type="entry name" value="Winged helix-like DNA-binding domain superfamily/Winged helix DNA-binding domain"/>
    <property type="match status" value="1"/>
</dbReference>
<protein>
    <submittedName>
        <fullName evidence="8">HSF-type DNA-binding-domain-containing protein</fullName>
    </submittedName>
</protein>
<comment type="similarity">
    <text evidence="2 5">Belongs to the HSF family.</text>
</comment>
<sequence>MTISPPQANCGFSLDYADDTNSSRSIYLNQHHSYGSPYVDQEQYQYYHMESTLGRLQPIMSSADQLPNALMLQSQSSNSLDSSNDGNNMQRKDEPPITSDNDSEYNGAKLYSRDNSYWHSTSVEASDQVSKLNKPMAVTNEICSSERGIAGFVSKLYQSLQVPQNNHTFVRWCRHDGKDMFLIDCIPRFTEEVLPRLFKHCKFQSFVRQLNIYGFQRDTDARKSKDTKDKEICRWHHPFFRPGRRDLIHLIRRKATLHTRRKRIQPTDQNPETLASMDSGDDYSDGDGEISSQQRHSSASNSIPNLSSQPSRTVGSYFPLAHHPTQDIHFKTNPAPYFSLVDSIMHQTSSPSSSPPPTSKSSSSLYMQEALQSSLELLMEQSMEPSIDTVNSNSITCHDNSNHPLGYQNTDNATQLSSSSSSSASSATLALNMENELQQHLFQLQISYSNDRDFYTKQIQLAQAHIKEQQAHIEQLETISALRKRSVQNQQNDQHIHQDRQQIQQQSTELDKSKYMALIKNDNFYSSDTAANYIMKNGISHETLDCGKDMFGKPNSIWSALSSPNEVPNSQYYLQNFDFYSVLSTDTVLPPCLTPSNITDNNLSTALLLSSSLSHTKKAALQQ</sequence>
<comment type="subcellular location">
    <subcellularLocation>
        <location evidence="1">Nucleus</location>
    </subcellularLocation>
</comment>
<dbReference type="PANTHER" id="PTHR10015">
    <property type="entry name" value="HEAT SHOCK TRANSCRIPTION FACTOR"/>
    <property type="match status" value="1"/>
</dbReference>
<evidence type="ECO:0000256" key="6">
    <source>
        <dbReference type="SAM" id="MobiDB-lite"/>
    </source>
</evidence>
<keyword evidence="3 8" id="KW-0238">DNA-binding</keyword>
<name>A0A1X2I552_9FUNG</name>
<feature type="domain" description="HSF-type DNA-binding" evidence="7">
    <location>
        <begin position="148"/>
        <end position="254"/>
    </location>
</feature>
<evidence type="ECO:0000259" key="7">
    <source>
        <dbReference type="SMART" id="SM00415"/>
    </source>
</evidence>
<dbReference type="STRING" id="90262.A0A1X2I552"/>
<dbReference type="GO" id="GO:0043565">
    <property type="term" value="F:sequence-specific DNA binding"/>
    <property type="evidence" value="ECO:0007669"/>
    <property type="project" value="InterPro"/>
</dbReference>
<comment type="caution">
    <text evidence="8">The sequence shown here is derived from an EMBL/GenBank/DDBJ whole genome shotgun (WGS) entry which is preliminary data.</text>
</comment>
<dbReference type="Pfam" id="PF00447">
    <property type="entry name" value="HSF_DNA-bind"/>
    <property type="match status" value="1"/>
</dbReference>
<reference evidence="8 9" key="1">
    <citation type="submission" date="2016-07" db="EMBL/GenBank/DDBJ databases">
        <title>Pervasive Adenine N6-methylation of Active Genes in Fungi.</title>
        <authorList>
            <consortium name="DOE Joint Genome Institute"/>
            <person name="Mondo S.J."/>
            <person name="Dannebaum R.O."/>
            <person name="Kuo R.C."/>
            <person name="Labutti K."/>
            <person name="Haridas S."/>
            <person name="Kuo A."/>
            <person name="Salamov A."/>
            <person name="Ahrendt S.R."/>
            <person name="Lipzen A."/>
            <person name="Sullivan W."/>
            <person name="Andreopoulos W.B."/>
            <person name="Clum A."/>
            <person name="Lindquist E."/>
            <person name="Daum C."/>
            <person name="Ramamoorthy G.K."/>
            <person name="Gryganskyi A."/>
            <person name="Culley D."/>
            <person name="Magnuson J.K."/>
            <person name="James T.Y."/>
            <person name="O'Malley M.A."/>
            <person name="Stajich J.E."/>
            <person name="Spatafora J.W."/>
            <person name="Visel A."/>
            <person name="Grigoriev I.V."/>
        </authorList>
    </citation>
    <scope>NUCLEOTIDE SEQUENCE [LARGE SCALE GENOMIC DNA]</scope>
    <source>
        <strain evidence="8 9">NRRL 1336</strain>
    </source>
</reference>
<keyword evidence="4" id="KW-0539">Nucleus</keyword>
<dbReference type="EMBL" id="MCGE01000030">
    <property type="protein sequence ID" value="ORZ08642.1"/>
    <property type="molecule type" value="Genomic_DNA"/>
</dbReference>
<dbReference type="InterPro" id="IPR036388">
    <property type="entry name" value="WH-like_DNA-bd_sf"/>
</dbReference>
<evidence type="ECO:0000313" key="9">
    <source>
        <dbReference type="Proteomes" id="UP000193560"/>
    </source>
</evidence>
<evidence type="ECO:0000256" key="5">
    <source>
        <dbReference type="RuleBase" id="RU004020"/>
    </source>
</evidence>
<feature type="region of interest" description="Disordered" evidence="6">
    <location>
        <begin position="393"/>
        <end position="421"/>
    </location>
</feature>
<dbReference type="SUPFAM" id="SSF46785">
    <property type="entry name" value="Winged helix' DNA-binding domain"/>
    <property type="match status" value="1"/>
</dbReference>
<evidence type="ECO:0000256" key="1">
    <source>
        <dbReference type="ARBA" id="ARBA00004123"/>
    </source>
</evidence>
<feature type="region of interest" description="Disordered" evidence="6">
    <location>
        <begin position="74"/>
        <end position="106"/>
    </location>
</feature>
<dbReference type="OrthoDB" id="60033at2759"/>
<dbReference type="InterPro" id="IPR000232">
    <property type="entry name" value="HSF_DNA-bd"/>
</dbReference>
<feature type="compositionally biased region" description="Low complexity" evidence="6">
    <location>
        <begin position="74"/>
        <end position="85"/>
    </location>
</feature>
<feature type="region of interest" description="Disordered" evidence="6">
    <location>
        <begin position="346"/>
        <end position="366"/>
    </location>
</feature>
<evidence type="ECO:0000313" key="8">
    <source>
        <dbReference type="EMBL" id="ORZ08642.1"/>
    </source>
</evidence>
<dbReference type="InterPro" id="IPR036390">
    <property type="entry name" value="WH_DNA-bd_sf"/>
</dbReference>
<feature type="compositionally biased region" description="Polar residues" evidence="6">
    <location>
        <begin position="393"/>
        <end position="416"/>
    </location>
</feature>
<evidence type="ECO:0000256" key="3">
    <source>
        <dbReference type="ARBA" id="ARBA00023125"/>
    </source>
</evidence>
<feature type="compositionally biased region" description="Acidic residues" evidence="6">
    <location>
        <begin position="279"/>
        <end position="288"/>
    </location>
</feature>
<feature type="region of interest" description="Disordered" evidence="6">
    <location>
        <begin position="258"/>
        <end position="312"/>
    </location>
</feature>
<dbReference type="SMART" id="SM00415">
    <property type="entry name" value="HSF"/>
    <property type="match status" value="1"/>
</dbReference>
<evidence type="ECO:0000256" key="4">
    <source>
        <dbReference type="ARBA" id="ARBA00023242"/>
    </source>
</evidence>
<feature type="compositionally biased region" description="Low complexity" evidence="6">
    <location>
        <begin position="289"/>
        <end position="308"/>
    </location>
</feature>
<dbReference type="GO" id="GO:0005634">
    <property type="term" value="C:nucleus"/>
    <property type="evidence" value="ECO:0007669"/>
    <property type="project" value="UniProtKB-SubCell"/>
</dbReference>
<dbReference type="GO" id="GO:0003700">
    <property type="term" value="F:DNA-binding transcription factor activity"/>
    <property type="evidence" value="ECO:0007669"/>
    <property type="project" value="InterPro"/>
</dbReference>
<gene>
    <name evidence="8" type="ORF">BCR42DRAFT_455404</name>
</gene>
<accession>A0A1X2I552</accession>